<gene>
    <name evidence="2" type="ORF">NDU88_009277</name>
</gene>
<organism evidence="2 3">
    <name type="scientific">Pleurodeles waltl</name>
    <name type="common">Iberian ribbed newt</name>
    <dbReference type="NCBI Taxonomy" id="8319"/>
    <lineage>
        <taxon>Eukaryota</taxon>
        <taxon>Metazoa</taxon>
        <taxon>Chordata</taxon>
        <taxon>Craniata</taxon>
        <taxon>Vertebrata</taxon>
        <taxon>Euteleostomi</taxon>
        <taxon>Amphibia</taxon>
        <taxon>Batrachia</taxon>
        <taxon>Caudata</taxon>
        <taxon>Salamandroidea</taxon>
        <taxon>Salamandridae</taxon>
        <taxon>Pleurodelinae</taxon>
        <taxon>Pleurodeles</taxon>
    </lineage>
</organism>
<proteinExistence type="predicted"/>
<evidence type="ECO:0000313" key="3">
    <source>
        <dbReference type="Proteomes" id="UP001066276"/>
    </source>
</evidence>
<dbReference type="Proteomes" id="UP001066276">
    <property type="component" value="Chromosome 6"/>
</dbReference>
<reference evidence="2" key="1">
    <citation type="journal article" date="2022" name="bioRxiv">
        <title>Sequencing and chromosome-scale assembly of the giantPleurodeles waltlgenome.</title>
        <authorList>
            <person name="Brown T."/>
            <person name="Elewa A."/>
            <person name="Iarovenko S."/>
            <person name="Subramanian E."/>
            <person name="Araus A.J."/>
            <person name="Petzold A."/>
            <person name="Susuki M."/>
            <person name="Suzuki K.-i.T."/>
            <person name="Hayashi T."/>
            <person name="Toyoda A."/>
            <person name="Oliveira C."/>
            <person name="Osipova E."/>
            <person name="Leigh N.D."/>
            <person name="Simon A."/>
            <person name="Yun M.H."/>
        </authorList>
    </citation>
    <scope>NUCLEOTIDE SEQUENCE</scope>
    <source>
        <strain evidence="2">20211129_DDA</strain>
        <tissue evidence="2">Liver</tissue>
    </source>
</reference>
<evidence type="ECO:0000313" key="2">
    <source>
        <dbReference type="EMBL" id="KAJ1142965.1"/>
    </source>
</evidence>
<feature type="region of interest" description="Disordered" evidence="1">
    <location>
        <begin position="1"/>
        <end position="78"/>
    </location>
</feature>
<dbReference type="AlphaFoldDB" id="A0AAV7QSI2"/>
<comment type="caution">
    <text evidence="2">The sequence shown here is derived from an EMBL/GenBank/DDBJ whole genome shotgun (WGS) entry which is preliminary data.</text>
</comment>
<sequence>MGTLPDASDAAFRHWDKKRTTDSQGERENAVEQRATDGERIAGEENEKQAFDECERTDASSSAVPEQSSRESRHDPGGSWLTKVLLSREKRLVWEGSRVGLTNATS</sequence>
<protein>
    <submittedName>
        <fullName evidence="2">Uncharacterized protein</fullName>
    </submittedName>
</protein>
<name>A0AAV7QSI2_PLEWA</name>
<keyword evidence="3" id="KW-1185">Reference proteome</keyword>
<evidence type="ECO:0000256" key="1">
    <source>
        <dbReference type="SAM" id="MobiDB-lite"/>
    </source>
</evidence>
<dbReference type="EMBL" id="JANPWB010000010">
    <property type="protein sequence ID" value="KAJ1142965.1"/>
    <property type="molecule type" value="Genomic_DNA"/>
</dbReference>
<feature type="compositionally biased region" description="Basic and acidic residues" evidence="1">
    <location>
        <begin position="11"/>
        <end position="58"/>
    </location>
</feature>
<accession>A0AAV7QSI2</accession>